<reference evidence="3" key="1">
    <citation type="submission" date="2016-11" db="EMBL/GenBank/DDBJ databases">
        <authorList>
            <person name="Varghese N."/>
            <person name="Submissions S."/>
        </authorList>
    </citation>
    <scope>NUCLEOTIDE SEQUENCE [LARGE SCALE GENOMIC DNA]</scope>
    <source>
        <strain evidence="3">DSM 100566</strain>
    </source>
</reference>
<dbReference type="OrthoDB" id="9802649at2"/>
<dbReference type="CDD" id="cd04196">
    <property type="entry name" value="GT_2_like_d"/>
    <property type="match status" value="1"/>
</dbReference>
<evidence type="ECO:0000313" key="2">
    <source>
        <dbReference type="EMBL" id="SHF70245.1"/>
    </source>
</evidence>
<sequence length="311" mass="34120">MRTPSPSCAVAVCTYNGSRFLREQLDSITNQSLRPSKILVSDDGSSDNTLAVAERFSKEWTAGDTRILNGPGRGYAVNFLASLARIAPETDLVALSDQDDVWTPTKLNRAHKMLEPLGDMPALYGGATWICDEGLKVTSKSRPLRVALGFRHAIGQNFAGGNTMVLNNAGLRLVQKAWAMSQNAVPVHDWWLYQLVSGAGGRVVYDREPCLFYRQHRTNQIGDAAGLLAMGKRMRRMVRGDYRDWNTANLKALSACYPLLSQANKAVLEIVLAQRSGGMAQRLALMRSPGLYRQGTFGQAGLMAALALNRF</sequence>
<dbReference type="Proteomes" id="UP000184144">
    <property type="component" value="Unassembled WGS sequence"/>
</dbReference>
<dbReference type="EMBL" id="FQUV01000010">
    <property type="protein sequence ID" value="SHF70245.1"/>
    <property type="molecule type" value="Genomic_DNA"/>
</dbReference>
<feature type="domain" description="Glycosyltransferase 2-like" evidence="1">
    <location>
        <begin position="10"/>
        <end position="119"/>
    </location>
</feature>
<dbReference type="SUPFAM" id="SSF53448">
    <property type="entry name" value="Nucleotide-diphospho-sugar transferases"/>
    <property type="match status" value="1"/>
</dbReference>
<dbReference type="GO" id="GO:0016740">
    <property type="term" value="F:transferase activity"/>
    <property type="evidence" value="ECO:0007669"/>
    <property type="project" value="UniProtKB-KW"/>
</dbReference>
<evidence type="ECO:0000259" key="1">
    <source>
        <dbReference type="Pfam" id="PF00535"/>
    </source>
</evidence>
<accession>A0A1M5DTL0</accession>
<organism evidence="2 3">
    <name type="scientific">Litoreibacter ascidiaceicola</name>
    <dbReference type="NCBI Taxonomy" id="1486859"/>
    <lineage>
        <taxon>Bacteria</taxon>
        <taxon>Pseudomonadati</taxon>
        <taxon>Pseudomonadota</taxon>
        <taxon>Alphaproteobacteria</taxon>
        <taxon>Rhodobacterales</taxon>
        <taxon>Roseobacteraceae</taxon>
        <taxon>Litoreibacter</taxon>
    </lineage>
</organism>
<keyword evidence="3" id="KW-1185">Reference proteome</keyword>
<dbReference type="Pfam" id="PF00535">
    <property type="entry name" value="Glycos_transf_2"/>
    <property type="match status" value="1"/>
</dbReference>
<dbReference type="PANTHER" id="PTHR43685">
    <property type="entry name" value="GLYCOSYLTRANSFERASE"/>
    <property type="match status" value="1"/>
</dbReference>
<dbReference type="STRING" id="1486859.SAMN05444273_11022"/>
<proteinExistence type="predicted"/>
<dbReference type="InterPro" id="IPR050834">
    <property type="entry name" value="Glycosyltransf_2"/>
</dbReference>
<name>A0A1M5DTL0_9RHOB</name>
<dbReference type="InterPro" id="IPR029044">
    <property type="entry name" value="Nucleotide-diphossugar_trans"/>
</dbReference>
<dbReference type="PANTHER" id="PTHR43685:SF2">
    <property type="entry name" value="GLYCOSYLTRANSFERASE 2-LIKE DOMAIN-CONTAINING PROTEIN"/>
    <property type="match status" value="1"/>
</dbReference>
<dbReference type="RefSeq" id="WP_073146061.1">
    <property type="nucleotide sequence ID" value="NZ_FQUV01000010.1"/>
</dbReference>
<dbReference type="AlphaFoldDB" id="A0A1M5DTL0"/>
<evidence type="ECO:0000313" key="3">
    <source>
        <dbReference type="Proteomes" id="UP000184144"/>
    </source>
</evidence>
<dbReference type="Gene3D" id="3.90.550.10">
    <property type="entry name" value="Spore Coat Polysaccharide Biosynthesis Protein SpsA, Chain A"/>
    <property type="match status" value="1"/>
</dbReference>
<keyword evidence="2" id="KW-0808">Transferase</keyword>
<dbReference type="InterPro" id="IPR001173">
    <property type="entry name" value="Glyco_trans_2-like"/>
</dbReference>
<gene>
    <name evidence="2" type="ORF">SAMN05444273_11022</name>
</gene>
<protein>
    <submittedName>
        <fullName evidence="2">Glycosyltransferase involved in cell wall bisynthesis</fullName>
    </submittedName>
</protein>